<proteinExistence type="predicted"/>
<sequence>VHHVLLASEHGSVYSLQRNSVPLVTSVQPANKRWFSIVYEMQNEFERVGRDVDWQNGVARIVRGHVAQQDVQRQALRE</sequence>
<evidence type="ECO:0000313" key="2">
    <source>
        <dbReference type="Proteomes" id="UP000054097"/>
    </source>
</evidence>
<dbReference type="HOGENOM" id="CLU_2628743_0_0_1"/>
<gene>
    <name evidence="1" type="ORF">M408DRAFT_327839</name>
</gene>
<reference evidence="2" key="2">
    <citation type="submission" date="2015-01" db="EMBL/GenBank/DDBJ databases">
        <title>Evolutionary Origins and Diversification of the Mycorrhizal Mutualists.</title>
        <authorList>
            <consortium name="DOE Joint Genome Institute"/>
            <consortium name="Mycorrhizal Genomics Consortium"/>
            <person name="Kohler A."/>
            <person name="Kuo A."/>
            <person name="Nagy L.G."/>
            <person name="Floudas D."/>
            <person name="Copeland A."/>
            <person name="Barry K.W."/>
            <person name="Cichocki N."/>
            <person name="Veneault-Fourrey C."/>
            <person name="LaButti K."/>
            <person name="Lindquist E.A."/>
            <person name="Lipzen A."/>
            <person name="Lundell T."/>
            <person name="Morin E."/>
            <person name="Murat C."/>
            <person name="Riley R."/>
            <person name="Ohm R."/>
            <person name="Sun H."/>
            <person name="Tunlid A."/>
            <person name="Henrissat B."/>
            <person name="Grigoriev I.V."/>
            <person name="Hibbett D.S."/>
            <person name="Martin F."/>
        </authorList>
    </citation>
    <scope>NUCLEOTIDE SEQUENCE [LARGE SCALE GENOMIC DNA]</scope>
    <source>
        <strain evidence="2">MAFF 305830</strain>
    </source>
</reference>
<dbReference type="EMBL" id="KN824283">
    <property type="protein sequence ID" value="KIM30918.1"/>
    <property type="molecule type" value="Genomic_DNA"/>
</dbReference>
<organism evidence="1 2">
    <name type="scientific">Serendipita vermifera MAFF 305830</name>
    <dbReference type="NCBI Taxonomy" id="933852"/>
    <lineage>
        <taxon>Eukaryota</taxon>
        <taxon>Fungi</taxon>
        <taxon>Dikarya</taxon>
        <taxon>Basidiomycota</taxon>
        <taxon>Agaricomycotina</taxon>
        <taxon>Agaricomycetes</taxon>
        <taxon>Sebacinales</taxon>
        <taxon>Serendipitaceae</taxon>
        <taxon>Serendipita</taxon>
    </lineage>
</organism>
<dbReference type="Proteomes" id="UP000054097">
    <property type="component" value="Unassembled WGS sequence"/>
</dbReference>
<accession>A0A0C2WXR6</accession>
<keyword evidence="2" id="KW-1185">Reference proteome</keyword>
<protein>
    <submittedName>
        <fullName evidence="1">Uncharacterized protein</fullName>
    </submittedName>
</protein>
<name>A0A0C2WXR6_SERVB</name>
<reference evidence="1 2" key="1">
    <citation type="submission" date="2014-04" db="EMBL/GenBank/DDBJ databases">
        <authorList>
            <consortium name="DOE Joint Genome Institute"/>
            <person name="Kuo A."/>
            <person name="Zuccaro A."/>
            <person name="Kohler A."/>
            <person name="Nagy L.G."/>
            <person name="Floudas D."/>
            <person name="Copeland A."/>
            <person name="Barry K.W."/>
            <person name="Cichocki N."/>
            <person name="Veneault-Fourrey C."/>
            <person name="LaButti K."/>
            <person name="Lindquist E.A."/>
            <person name="Lipzen A."/>
            <person name="Lundell T."/>
            <person name="Morin E."/>
            <person name="Murat C."/>
            <person name="Sun H."/>
            <person name="Tunlid A."/>
            <person name="Henrissat B."/>
            <person name="Grigoriev I.V."/>
            <person name="Hibbett D.S."/>
            <person name="Martin F."/>
            <person name="Nordberg H.P."/>
            <person name="Cantor M.N."/>
            <person name="Hua S.X."/>
        </authorList>
    </citation>
    <scope>NUCLEOTIDE SEQUENCE [LARGE SCALE GENOMIC DNA]</scope>
    <source>
        <strain evidence="1 2">MAFF 305830</strain>
    </source>
</reference>
<dbReference type="AlphaFoldDB" id="A0A0C2WXR6"/>
<feature type="non-terminal residue" evidence="1">
    <location>
        <position position="1"/>
    </location>
</feature>
<evidence type="ECO:0000313" key="1">
    <source>
        <dbReference type="EMBL" id="KIM30918.1"/>
    </source>
</evidence>